<feature type="coiled-coil region" evidence="1">
    <location>
        <begin position="89"/>
        <end position="116"/>
    </location>
</feature>
<protein>
    <submittedName>
        <fullName evidence="2">Uncharacterized protein</fullName>
    </submittedName>
</protein>
<proteinExistence type="predicted"/>
<evidence type="ECO:0000256" key="1">
    <source>
        <dbReference type="SAM" id="Coils"/>
    </source>
</evidence>
<organism evidence="2 3">
    <name type="scientific">Heterodera trifolii</name>
    <dbReference type="NCBI Taxonomy" id="157864"/>
    <lineage>
        <taxon>Eukaryota</taxon>
        <taxon>Metazoa</taxon>
        <taxon>Ecdysozoa</taxon>
        <taxon>Nematoda</taxon>
        <taxon>Chromadorea</taxon>
        <taxon>Rhabditida</taxon>
        <taxon>Tylenchina</taxon>
        <taxon>Tylenchomorpha</taxon>
        <taxon>Tylenchoidea</taxon>
        <taxon>Heteroderidae</taxon>
        <taxon>Heteroderinae</taxon>
        <taxon>Heterodera</taxon>
    </lineage>
</organism>
<accession>A0ABD2LQN6</accession>
<name>A0ABD2LQN6_9BILA</name>
<dbReference type="EMBL" id="JBICBT010000324">
    <property type="protein sequence ID" value="KAL3117403.1"/>
    <property type="molecule type" value="Genomic_DNA"/>
</dbReference>
<dbReference type="Proteomes" id="UP001620626">
    <property type="component" value="Unassembled WGS sequence"/>
</dbReference>
<comment type="caution">
    <text evidence="2">The sequence shown here is derived from an EMBL/GenBank/DDBJ whole genome shotgun (WGS) entry which is preliminary data.</text>
</comment>
<keyword evidence="1" id="KW-0175">Coiled coil</keyword>
<evidence type="ECO:0000313" key="2">
    <source>
        <dbReference type="EMBL" id="KAL3117403.1"/>
    </source>
</evidence>
<reference evidence="2 3" key="1">
    <citation type="submission" date="2024-10" db="EMBL/GenBank/DDBJ databases">
        <authorList>
            <person name="Kim D."/>
        </authorList>
    </citation>
    <scope>NUCLEOTIDE SEQUENCE [LARGE SCALE GENOMIC DNA]</scope>
    <source>
        <strain evidence="2">BH-2024</strain>
    </source>
</reference>
<keyword evidence="3" id="KW-1185">Reference proteome</keyword>
<evidence type="ECO:0000313" key="3">
    <source>
        <dbReference type="Proteomes" id="UP001620626"/>
    </source>
</evidence>
<sequence length="329" mass="37734">MTSTWKAAQQMMHRTTVVRRCHCSCDVIDLGTAERMVARMDHWDKEDNSLIRSNQPFGVPARVADIARLMNNNKAKANDPLVRQLFQICQSLVQQLEQQQQTILQQEQTILQQNQRNTVEEAVQEQERRRSIVVMGLPESAGPKPSDRVAADRTAVSSVLDELGIECPISNYRMGSPHQAGSGHGRPRLMKIIFHTPKFQHQALAEWNKKRGAMKQQDKWKNMNIRPSLSPAELDARRQLQKECTEKRKDGRDWVIYAGMVIERSNILNFHKKTTHADVIGPEQKKTSEKVSKSQIEKEMNIILDKIQKSLPPIDIQALEKQFPHVINK</sequence>
<gene>
    <name evidence="2" type="ORF">niasHT_000154</name>
</gene>
<dbReference type="AlphaFoldDB" id="A0ABD2LQN6"/>